<dbReference type="InterPro" id="IPR000571">
    <property type="entry name" value="Znf_CCCH"/>
</dbReference>
<dbReference type="SUPFAM" id="SSF53335">
    <property type="entry name" value="S-adenosyl-L-methionine-dependent methyltransferases"/>
    <property type="match status" value="1"/>
</dbReference>
<keyword evidence="10" id="KW-0863">Zinc-finger</keyword>
<dbReference type="PANTHER" id="PTHR21210">
    <property type="entry name" value="TRNA (URACIL-O(2)-)-METHYLTRANSFERASE-RELATED"/>
    <property type="match status" value="1"/>
</dbReference>
<evidence type="ECO:0000256" key="12">
    <source>
        <dbReference type="SAM" id="MobiDB-lite"/>
    </source>
</evidence>
<evidence type="ECO:0000256" key="4">
    <source>
        <dbReference type="ARBA" id="ARBA00022490"/>
    </source>
</evidence>
<organism evidence="14">
    <name type="scientific">Ornithodoros turicata</name>
    <dbReference type="NCBI Taxonomy" id="34597"/>
    <lineage>
        <taxon>Eukaryota</taxon>
        <taxon>Metazoa</taxon>
        <taxon>Ecdysozoa</taxon>
        <taxon>Arthropoda</taxon>
        <taxon>Chelicerata</taxon>
        <taxon>Arachnida</taxon>
        <taxon>Acari</taxon>
        <taxon>Parasitiformes</taxon>
        <taxon>Ixodida</taxon>
        <taxon>Ixodoidea</taxon>
        <taxon>Argasidae</taxon>
        <taxon>Ornithodorinae</taxon>
        <taxon>Ornithodoros</taxon>
    </lineage>
</organism>
<dbReference type="AlphaFoldDB" id="A0A2R5LLH1"/>
<comment type="subcellular location">
    <subcellularLocation>
        <location evidence="2 11">Cytoplasm</location>
    </subcellularLocation>
</comment>
<feature type="compositionally biased region" description="Polar residues" evidence="12">
    <location>
        <begin position="558"/>
        <end position="567"/>
    </location>
</feature>
<dbReference type="Pfam" id="PF07757">
    <property type="entry name" value="AdoMet_MTase"/>
    <property type="match status" value="1"/>
</dbReference>
<keyword evidence="10" id="KW-0862">Zinc</keyword>
<dbReference type="EMBL" id="GGLE01006226">
    <property type="protein sequence ID" value="MBY10352.1"/>
    <property type="molecule type" value="Transcribed_RNA"/>
</dbReference>
<evidence type="ECO:0000256" key="6">
    <source>
        <dbReference type="ARBA" id="ARBA00022679"/>
    </source>
</evidence>
<dbReference type="InterPro" id="IPR011671">
    <property type="entry name" value="tRNA_uracil_MeTrfase"/>
</dbReference>
<keyword evidence="6 11" id="KW-0808">Transferase</keyword>
<name>A0A2R5LLH1_9ACAR</name>
<protein>
    <recommendedName>
        <fullName evidence="11">tRNA (uracil-O(2)-)-methyltransferase</fullName>
        <ecNumber evidence="11">2.1.1.211</ecNumber>
    </recommendedName>
</protein>
<evidence type="ECO:0000256" key="8">
    <source>
        <dbReference type="ARBA" id="ARBA00022694"/>
    </source>
</evidence>
<evidence type="ECO:0000256" key="1">
    <source>
        <dbReference type="ARBA" id="ARBA00002778"/>
    </source>
</evidence>
<evidence type="ECO:0000256" key="9">
    <source>
        <dbReference type="ARBA" id="ARBA00047957"/>
    </source>
</evidence>
<feature type="region of interest" description="Disordered" evidence="12">
    <location>
        <begin position="558"/>
        <end position="577"/>
    </location>
</feature>
<feature type="zinc finger region" description="C3H1-type" evidence="10">
    <location>
        <begin position="582"/>
        <end position="611"/>
    </location>
</feature>
<evidence type="ECO:0000259" key="13">
    <source>
        <dbReference type="PROSITE" id="PS50103"/>
    </source>
</evidence>
<comment type="catalytic activity">
    <reaction evidence="9 11">
        <text>uridine(44) in tRNA(Ser) + S-adenosyl-L-methionine = 2'-O-methyluridine(44) in tRNA(Ser) + S-adenosyl-L-homocysteine + H(+)</text>
        <dbReference type="Rhea" id="RHEA:43100"/>
        <dbReference type="Rhea" id="RHEA-COMP:10339"/>
        <dbReference type="Rhea" id="RHEA-COMP:10340"/>
        <dbReference type="ChEBI" id="CHEBI:15378"/>
        <dbReference type="ChEBI" id="CHEBI:57856"/>
        <dbReference type="ChEBI" id="CHEBI:59789"/>
        <dbReference type="ChEBI" id="CHEBI:65315"/>
        <dbReference type="ChEBI" id="CHEBI:74478"/>
        <dbReference type="EC" id="2.1.1.211"/>
    </reaction>
</comment>
<evidence type="ECO:0000256" key="2">
    <source>
        <dbReference type="ARBA" id="ARBA00004496"/>
    </source>
</evidence>
<dbReference type="GO" id="GO:0141101">
    <property type="term" value="F:tRNA(Ser) (uridine(44)-2'-O-)-methyltransferase activity"/>
    <property type="evidence" value="ECO:0007669"/>
    <property type="project" value="UniProtKB-EC"/>
</dbReference>
<keyword evidence="4 11" id="KW-0963">Cytoplasm</keyword>
<comment type="function">
    <text evidence="1">Probable adenosyl-L-methionine (AdoMet)-dependent tRNA (uracil-O(2)-)-methyltransferase.</text>
</comment>
<proteinExistence type="inferred from homology"/>
<evidence type="ECO:0000256" key="10">
    <source>
        <dbReference type="PROSITE-ProRule" id="PRU00723"/>
    </source>
</evidence>
<dbReference type="GO" id="GO:0030488">
    <property type="term" value="P:tRNA methylation"/>
    <property type="evidence" value="ECO:0007669"/>
    <property type="project" value="UniProtKB-UniRule"/>
</dbReference>
<comment type="similarity">
    <text evidence="3 11">Belongs to the TRM44 family.</text>
</comment>
<dbReference type="PANTHER" id="PTHR21210:SF0">
    <property type="entry name" value="TRNA (URACIL-O(2)-)-METHYLTRANSFERASE-RELATED"/>
    <property type="match status" value="1"/>
</dbReference>
<accession>A0A2R5LLH1</accession>
<dbReference type="GO" id="GO:0005737">
    <property type="term" value="C:cytoplasm"/>
    <property type="evidence" value="ECO:0007669"/>
    <property type="project" value="UniProtKB-SubCell"/>
</dbReference>
<evidence type="ECO:0000256" key="7">
    <source>
        <dbReference type="ARBA" id="ARBA00022691"/>
    </source>
</evidence>
<feature type="domain" description="C3H1-type" evidence="13">
    <location>
        <begin position="582"/>
        <end position="611"/>
    </location>
</feature>
<sequence>MWTHVAVSDSVLNLQRFRESVLVWVEKPHTVNRRLTGVLPLAQHRLADFGDETDLYSFAMNLESMDVPDMNAVLSSHKSCGDTDIDVLRSVCGDSRPVLVERYLLPKQMHKFKPVHEVVLITRDCAMFCNFSKGSTLSPNCTYRIRLDQDKRIHLELLGVGTNTDAPAVTWLKEHVLHKIYRWSCSEPLGSKQVAVASLRLTPIEKYSRVYFNLKKKYGAHLCKIWPETTDPSKFVYEDIAIASYLITLWEQDLNGSARPSFIDVGCGNGLLVYLLSAEGYNGMGIDIRKRKIWDLYGPDINLVEGVITPTSRFSEYTWWIGNHSDELTPWIPYLASRSHADARVFLLPCCPFTFDGKYQRQHGGMSQYQSYLLFLQELCQTMGFEVELDRLRIPSTKRIALICKPASDDQVSTAQLEDARLNFVKENTVTKQVPEKLELGGASRGHEEVPDSDSFASVFKPRSKVEEVRNCTQLEKEFTQVIVDRIAIHLLQMEPVNDLSDTEPVWQQGGREHIGSLVHLLNDNELQKLKKQCGGLQTLLKNHRHVFLVHSGHASLNIPTSQPQRTTQRRKGKACGTSQKRAKLKECWFFKKHPQGCPLTDEECLYRHGR</sequence>
<evidence type="ECO:0000256" key="11">
    <source>
        <dbReference type="RuleBase" id="RU368004"/>
    </source>
</evidence>
<dbReference type="InterPro" id="IPR029063">
    <property type="entry name" value="SAM-dependent_MTases_sf"/>
</dbReference>
<keyword evidence="10" id="KW-0479">Metal-binding</keyword>
<evidence type="ECO:0000256" key="3">
    <source>
        <dbReference type="ARBA" id="ARBA00009056"/>
    </source>
</evidence>
<dbReference type="PROSITE" id="PS50103">
    <property type="entry name" value="ZF_C3H1"/>
    <property type="match status" value="1"/>
</dbReference>
<comment type="function">
    <text evidence="11">Adenosyl-L-methionine (AdoMet)-dependent tRNA (uracil-O(2)-)-methyltransferase.</text>
</comment>
<dbReference type="EC" id="2.1.1.211" evidence="11"/>
<keyword evidence="8 11" id="KW-0819">tRNA processing</keyword>
<evidence type="ECO:0000256" key="5">
    <source>
        <dbReference type="ARBA" id="ARBA00022603"/>
    </source>
</evidence>
<keyword evidence="5 11" id="KW-0489">Methyltransferase</keyword>
<keyword evidence="7 11" id="KW-0949">S-adenosyl-L-methionine</keyword>
<reference evidence="14" key="1">
    <citation type="submission" date="2018-03" db="EMBL/GenBank/DDBJ databases">
        <title>The relapsing fever spirochete Borrelia turicatae persists in the highly oxidative environment of its soft-bodied tick vector.</title>
        <authorList>
            <person name="Bourret T.J."/>
            <person name="Boyle W.K."/>
            <person name="Valenzuela J.G."/>
            <person name="Oliveira F."/>
            <person name="Lopez J.E."/>
        </authorList>
    </citation>
    <scope>NUCLEOTIDE SEQUENCE</scope>
    <source>
        <strain evidence="14">Kansas strain/isolate</strain>
        <tissue evidence="14">Salivary glands</tissue>
    </source>
</reference>
<evidence type="ECO:0000313" key="14">
    <source>
        <dbReference type="EMBL" id="MBY10352.1"/>
    </source>
</evidence>
<dbReference type="GO" id="GO:0008270">
    <property type="term" value="F:zinc ion binding"/>
    <property type="evidence" value="ECO:0007669"/>
    <property type="project" value="UniProtKB-KW"/>
</dbReference>